<evidence type="ECO:0000313" key="1">
    <source>
        <dbReference type="EMBL" id="SIP97939.1"/>
    </source>
</evidence>
<dbReference type="EMBL" id="FTMP01000001">
    <property type="protein sequence ID" value="SIP97939.1"/>
    <property type="molecule type" value="Genomic_DNA"/>
</dbReference>
<proteinExistence type="predicted"/>
<organism evidence="1 2">
    <name type="scientific">Aquipseudomonas alcaligenes</name>
    <name type="common">Pseudomonas alcaligenes</name>
    <dbReference type="NCBI Taxonomy" id="43263"/>
    <lineage>
        <taxon>Bacteria</taxon>
        <taxon>Pseudomonadati</taxon>
        <taxon>Pseudomonadota</taxon>
        <taxon>Gammaproteobacteria</taxon>
        <taxon>Pseudomonadales</taxon>
        <taxon>Pseudomonadaceae</taxon>
        <taxon>Aquipseudomonas</taxon>
    </lineage>
</organism>
<reference evidence="1 2" key="1">
    <citation type="submission" date="2017-01" db="EMBL/GenBank/DDBJ databases">
        <authorList>
            <person name="Mah S.A."/>
            <person name="Swanson W.J."/>
            <person name="Moy G.W."/>
            <person name="Vacquier V.D."/>
        </authorList>
    </citation>
    <scope>NUCLEOTIDE SEQUENCE [LARGE SCALE GENOMIC DNA]</scope>
    <source>
        <strain evidence="1 2">RU36E</strain>
    </source>
</reference>
<accession>A0A1N6P0T6</accession>
<dbReference type="AlphaFoldDB" id="A0A1N6P0T6"/>
<sequence>MSGRVGLREESRLGHLLAWRIARLFPRPLQPVTDLRREPAPWR</sequence>
<evidence type="ECO:0000313" key="2">
    <source>
        <dbReference type="Proteomes" id="UP000185841"/>
    </source>
</evidence>
<gene>
    <name evidence="1" type="ORF">SAMN05878282_101681</name>
</gene>
<dbReference type="Proteomes" id="UP000185841">
    <property type="component" value="Unassembled WGS sequence"/>
</dbReference>
<protein>
    <submittedName>
        <fullName evidence="1">Uncharacterized protein</fullName>
    </submittedName>
</protein>
<name>A0A1N6P0T6_AQUAC</name>